<comment type="pathway">
    <text evidence="2">Organic acid metabolism; glycolate biosynthesis; glycolate from 2-phosphoglycolate: step 1/1.</text>
</comment>
<dbReference type="EC" id="3.1.3.18" evidence="4"/>
<dbReference type="SFLD" id="SFLDG01135">
    <property type="entry name" value="C1.5.6:_HAD__Beta-PGM__Phospha"/>
    <property type="match status" value="1"/>
</dbReference>
<evidence type="ECO:0000256" key="1">
    <source>
        <dbReference type="ARBA" id="ARBA00000830"/>
    </source>
</evidence>
<dbReference type="OrthoDB" id="9793014at2"/>
<dbReference type="Gene3D" id="1.10.150.240">
    <property type="entry name" value="Putative phosphatase, domain 2"/>
    <property type="match status" value="1"/>
</dbReference>
<dbReference type="GO" id="GO:0006281">
    <property type="term" value="P:DNA repair"/>
    <property type="evidence" value="ECO:0007669"/>
    <property type="project" value="TreeGrafter"/>
</dbReference>
<dbReference type="PANTHER" id="PTHR43434:SF1">
    <property type="entry name" value="PHOSPHOGLYCOLATE PHOSPHATASE"/>
    <property type="match status" value="1"/>
</dbReference>
<dbReference type="InterPro" id="IPR036412">
    <property type="entry name" value="HAD-like_sf"/>
</dbReference>
<comment type="catalytic activity">
    <reaction evidence="1">
        <text>2-phosphoglycolate + H2O = glycolate + phosphate</text>
        <dbReference type="Rhea" id="RHEA:14369"/>
        <dbReference type="ChEBI" id="CHEBI:15377"/>
        <dbReference type="ChEBI" id="CHEBI:29805"/>
        <dbReference type="ChEBI" id="CHEBI:43474"/>
        <dbReference type="ChEBI" id="CHEBI:58033"/>
        <dbReference type="EC" id="3.1.3.18"/>
    </reaction>
</comment>
<dbReference type="KEGG" id="cavi:CAV_0465"/>
<dbReference type="InterPro" id="IPR023198">
    <property type="entry name" value="PGP-like_dom2"/>
</dbReference>
<name>A0A222MWU0_9BACT</name>
<dbReference type="Proteomes" id="UP000201169">
    <property type="component" value="Chromosome"/>
</dbReference>
<dbReference type="InterPro" id="IPR050155">
    <property type="entry name" value="HAD-like_hydrolase_sf"/>
</dbReference>
<dbReference type="EMBL" id="CP022347">
    <property type="protein sequence ID" value="ASQ30132.1"/>
    <property type="molecule type" value="Genomic_DNA"/>
</dbReference>
<evidence type="ECO:0000313" key="5">
    <source>
        <dbReference type="EMBL" id="ASQ30132.1"/>
    </source>
</evidence>
<evidence type="ECO:0000256" key="3">
    <source>
        <dbReference type="ARBA" id="ARBA00006171"/>
    </source>
</evidence>
<gene>
    <name evidence="5" type="ORF">CAV_0465</name>
</gene>
<evidence type="ECO:0000256" key="2">
    <source>
        <dbReference type="ARBA" id="ARBA00004818"/>
    </source>
</evidence>
<dbReference type="Pfam" id="PF13419">
    <property type="entry name" value="HAD_2"/>
    <property type="match status" value="1"/>
</dbReference>
<dbReference type="InterPro" id="IPR023214">
    <property type="entry name" value="HAD_sf"/>
</dbReference>
<reference evidence="5 6" key="1">
    <citation type="submission" date="2017-07" db="EMBL/GenBank/DDBJ databases">
        <title>Analysis of two Campylobacter avium genomes and identification of a novel hippuricase gene.</title>
        <authorList>
            <person name="Miller W.G."/>
            <person name="Chapman M.H."/>
            <person name="Yee E."/>
            <person name="Revez J."/>
            <person name="Bono J.L."/>
            <person name="Rossi M."/>
        </authorList>
    </citation>
    <scope>NUCLEOTIDE SEQUENCE [LARGE SCALE GENOMIC DNA]</scope>
    <source>
        <strain evidence="5 6">LMG 24591</strain>
    </source>
</reference>
<dbReference type="SUPFAM" id="SSF56784">
    <property type="entry name" value="HAD-like"/>
    <property type="match status" value="1"/>
</dbReference>
<dbReference type="Gene3D" id="3.40.50.1000">
    <property type="entry name" value="HAD superfamily/HAD-like"/>
    <property type="match status" value="1"/>
</dbReference>
<keyword evidence="6" id="KW-1185">Reference proteome</keyword>
<comment type="similarity">
    <text evidence="3">Belongs to the HAD-like hydrolase superfamily. CbbY/CbbZ/Gph/YieH family.</text>
</comment>
<proteinExistence type="inferred from homology"/>
<evidence type="ECO:0000313" key="6">
    <source>
        <dbReference type="Proteomes" id="UP000201169"/>
    </source>
</evidence>
<keyword evidence="5" id="KW-0378">Hydrolase</keyword>
<protein>
    <recommendedName>
        <fullName evidence="4">phosphoglycolate phosphatase</fullName>
        <ecNumber evidence="4">3.1.3.18</ecNumber>
    </recommendedName>
</protein>
<evidence type="ECO:0000256" key="4">
    <source>
        <dbReference type="ARBA" id="ARBA00013078"/>
    </source>
</evidence>
<dbReference type="PANTHER" id="PTHR43434">
    <property type="entry name" value="PHOSPHOGLYCOLATE PHOSPHATASE"/>
    <property type="match status" value="1"/>
</dbReference>
<dbReference type="SFLD" id="SFLDG01129">
    <property type="entry name" value="C1.5:_HAD__Beta-PGM__Phosphata"/>
    <property type="match status" value="1"/>
</dbReference>
<dbReference type="GO" id="GO:0008967">
    <property type="term" value="F:phosphoglycolate phosphatase activity"/>
    <property type="evidence" value="ECO:0007669"/>
    <property type="project" value="UniProtKB-EC"/>
</dbReference>
<dbReference type="InterPro" id="IPR041492">
    <property type="entry name" value="HAD_2"/>
</dbReference>
<accession>A0A222MWU0</accession>
<dbReference type="AlphaFoldDB" id="A0A222MWU0"/>
<dbReference type="RefSeq" id="WP_094324913.1">
    <property type="nucleotide sequence ID" value="NZ_CP022347.1"/>
</dbReference>
<sequence>MQTTILFDLDGTLIDSTKAILNSFNFAFLDNKNKNYDKKKIKALIGISLDEIFKACAVDDVDKYISSYKKQYEKVYLEQSFLLPLVKEALSEAKSFAKLGVVTNKGGFFTAKLLKHLGIFDFFGTIITKDDVSKAKPDAEPINKALETLKQEKENAYLVGDTSIDAKAAKNANIKCVAVEPMYESKEELAKSGVFIAKNVLEAVLHIKNLEAK</sequence>
<dbReference type="NCBIfam" id="TIGR01549">
    <property type="entry name" value="HAD-SF-IA-v1"/>
    <property type="match status" value="1"/>
</dbReference>
<dbReference type="SFLD" id="SFLDS00003">
    <property type="entry name" value="Haloacid_Dehalogenase"/>
    <property type="match status" value="1"/>
</dbReference>
<organism evidence="5 6">
    <name type="scientific">Campylobacter avium LMG 24591</name>
    <dbReference type="NCBI Taxonomy" id="522484"/>
    <lineage>
        <taxon>Bacteria</taxon>
        <taxon>Pseudomonadati</taxon>
        <taxon>Campylobacterota</taxon>
        <taxon>Epsilonproteobacteria</taxon>
        <taxon>Campylobacterales</taxon>
        <taxon>Campylobacteraceae</taxon>
        <taxon>Campylobacter</taxon>
    </lineage>
</organism>
<dbReference type="InterPro" id="IPR006439">
    <property type="entry name" value="HAD-SF_hydro_IA"/>
</dbReference>